<sequence length="145" mass="15240">MRSQASKLLQSFLTKAQAKATEQAWTAQAQTDVGVDTGETCPVCSASVALSLQHADLAKCASGHIWSRCSVTLRLLETGARSCGWCGAQAALAPPELRDTGDHNAAGEAMELDAPEQHQEGSELSELKRQTRCGICGGPWCVLGG</sequence>
<dbReference type="InterPro" id="IPR024764">
    <property type="entry name" value="TFIIIC_Znf"/>
</dbReference>
<gene>
    <name evidence="2" type="ORF">FA09DRAFT_161804</name>
</gene>
<dbReference type="OrthoDB" id="421374at2759"/>
<keyword evidence="3" id="KW-1185">Reference proteome</keyword>
<dbReference type="GO" id="GO:0000127">
    <property type="term" value="C:transcription factor TFIIIC complex"/>
    <property type="evidence" value="ECO:0007669"/>
    <property type="project" value="InterPro"/>
</dbReference>
<name>A0A316Z3W2_9BASI</name>
<dbReference type="InterPro" id="IPR044230">
    <property type="entry name" value="GTF3C4"/>
</dbReference>
<evidence type="ECO:0000259" key="1">
    <source>
        <dbReference type="Pfam" id="PF12660"/>
    </source>
</evidence>
<proteinExistence type="predicted"/>
<feature type="domain" description="Transcription factor IIIC putative zinc-finger" evidence="1">
    <location>
        <begin position="33"/>
        <end position="138"/>
    </location>
</feature>
<dbReference type="PANTHER" id="PTHR15496:SF2">
    <property type="entry name" value="GENERAL TRANSCRIPTION FACTOR 3C POLYPEPTIDE 4"/>
    <property type="match status" value="1"/>
</dbReference>
<dbReference type="Pfam" id="PF12660">
    <property type="entry name" value="zf-TFIIIC"/>
    <property type="match status" value="1"/>
</dbReference>
<evidence type="ECO:0000313" key="2">
    <source>
        <dbReference type="EMBL" id="PWN94875.1"/>
    </source>
</evidence>
<reference evidence="2 3" key="1">
    <citation type="journal article" date="2018" name="Mol. Biol. Evol.">
        <title>Broad Genomic Sampling Reveals a Smut Pathogenic Ancestry of the Fungal Clade Ustilaginomycotina.</title>
        <authorList>
            <person name="Kijpornyongpan T."/>
            <person name="Mondo S.J."/>
            <person name="Barry K."/>
            <person name="Sandor L."/>
            <person name="Lee J."/>
            <person name="Lipzen A."/>
            <person name="Pangilinan J."/>
            <person name="LaButti K."/>
            <person name="Hainaut M."/>
            <person name="Henrissat B."/>
            <person name="Grigoriev I.V."/>
            <person name="Spatafora J.W."/>
            <person name="Aime M.C."/>
        </authorList>
    </citation>
    <scope>NUCLEOTIDE SEQUENCE [LARGE SCALE GENOMIC DNA]</scope>
    <source>
        <strain evidence="2 3">MCA 4186</strain>
    </source>
</reference>
<dbReference type="PANTHER" id="PTHR15496">
    <property type="entry name" value="GENERAL TRANSCRIPTION FACTOR 3C POLYPEPTIDE 4 FAMILY"/>
    <property type="match status" value="1"/>
</dbReference>
<dbReference type="RefSeq" id="XP_025595154.1">
    <property type="nucleotide sequence ID" value="XM_025739242.1"/>
</dbReference>
<dbReference type="EMBL" id="KZ819308">
    <property type="protein sequence ID" value="PWN94875.1"/>
    <property type="molecule type" value="Genomic_DNA"/>
</dbReference>
<dbReference type="GO" id="GO:0004402">
    <property type="term" value="F:histone acetyltransferase activity"/>
    <property type="evidence" value="ECO:0007669"/>
    <property type="project" value="InterPro"/>
</dbReference>
<dbReference type="GO" id="GO:0006384">
    <property type="term" value="P:transcription initiation at RNA polymerase III promoter"/>
    <property type="evidence" value="ECO:0007669"/>
    <property type="project" value="InterPro"/>
</dbReference>
<protein>
    <recommendedName>
        <fullName evidence="1">Transcription factor IIIC putative zinc-finger domain-containing protein</fullName>
    </recommendedName>
</protein>
<accession>A0A316Z3W2</accession>
<dbReference type="AlphaFoldDB" id="A0A316Z3W2"/>
<dbReference type="Proteomes" id="UP000245946">
    <property type="component" value="Unassembled WGS sequence"/>
</dbReference>
<organism evidence="2 3">
    <name type="scientific">Tilletiopsis washingtonensis</name>
    <dbReference type="NCBI Taxonomy" id="58919"/>
    <lineage>
        <taxon>Eukaryota</taxon>
        <taxon>Fungi</taxon>
        <taxon>Dikarya</taxon>
        <taxon>Basidiomycota</taxon>
        <taxon>Ustilaginomycotina</taxon>
        <taxon>Exobasidiomycetes</taxon>
        <taxon>Entylomatales</taxon>
        <taxon>Entylomatales incertae sedis</taxon>
        <taxon>Tilletiopsis</taxon>
    </lineage>
</organism>
<evidence type="ECO:0000313" key="3">
    <source>
        <dbReference type="Proteomes" id="UP000245946"/>
    </source>
</evidence>
<dbReference type="GeneID" id="37266788"/>